<dbReference type="InterPro" id="IPR032387">
    <property type="entry name" value="ACAS_N"/>
</dbReference>
<proteinExistence type="predicted"/>
<protein>
    <recommendedName>
        <fullName evidence="1">Acetyl-coenzyme A synthetase N-terminal domain-containing protein</fullName>
    </recommendedName>
</protein>
<feature type="domain" description="Acetyl-coenzyme A synthetase N-terminal" evidence="1">
    <location>
        <begin position="31"/>
        <end position="87"/>
    </location>
</feature>
<reference evidence="3" key="1">
    <citation type="journal article" date="2010" name="Science">
        <title>Signatures of adaptation to obligate biotrophy in the Hyaloperonospora arabidopsidis genome.</title>
        <authorList>
            <person name="Baxter L."/>
            <person name="Tripathy S."/>
            <person name="Ishaque N."/>
            <person name="Boot N."/>
            <person name="Cabral A."/>
            <person name="Kemen E."/>
            <person name="Thines M."/>
            <person name="Ah-Fong A."/>
            <person name="Anderson R."/>
            <person name="Badejoko W."/>
            <person name="Bittner-Eddy P."/>
            <person name="Boore J.L."/>
            <person name="Chibucos M.C."/>
            <person name="Coates M."/>
            <person name="Dehal P."/>
            <person name="Delehaunty K."/>
            <person name="Dong S."/>
            <person name="Downton P."/>
            <person name="Dumas B."/>
            <person name="Fabro G."/>
            <person name="Fronick C."/>
            <person name="Fuerstenberg S.I."/>
            <person name="Fulton L."/>
            <person name="Gaulin E."/>
            <person name="Govers F."/>
            <person name="Hughes L."/>
            <person name="Humphray S."/>
            <person name="Jiang R.H."/>
            <person name="Judelson H."/>
            <person name="Kamoun S."/>
            <person name="Kyung K."/>
            <person name="Meijer H."/>
            <person name="Minx P."/>
            <person name="Morris P."/>
            <person name="Nelson J."/>
            <person name="Phuntumart V."/>
            <person name="Qutob D."/>
            <person name="Rehmany A."/>
            <person name="Rougon-Cardoso A."/>
            <person name="Ryden P."/>
            <person name="Torto-Alalibo T."/>
            <person name="Studholme D."/>
            <person name="Wang Y."/>
            <person name="Win J."/>
            <person name="Wood J."/>
            <person name="Clifton S.W."/>
            <person name="Rogers J."/>
            <person name="Van den Ackerveken G."/>
            <person name="Jones J.D."/>
            <person name="McDowell J.M."/>
            <person name="Beynon J."/>
            <person name="Tyler B.M."/>
        </authorList>
    </citation>
    <scope>NUCLEOTIDE SEQUENCE [LARGE SCALE GENOMIC DNA]</scope>
    <source>
        <strain evidence="3">Emoy2</strain>
    </source>
</reference>
<dbReference type="Gene3D" id="3.40.50.12780">
    <property type="entry name" value="N-terminal domain of ligase-like"/>
    <property type="match status" value="1"/>
</dbReference>
<dbReference type="PANTHER" id="PTHR24095:SF14">
    <property type="entry name" value="ACETYL-COENZYME A SYNTHETASE 1"/>
    <property type="match status" value="1"/>
</dbReference>
<dbReference type="PANTHER" id="PTHR24095">
    <property type="entry name" value="ACETYL-COENZYME A SYNTHETASE"/>
    <property type="match status" value="1"/>
</dbReference>
<dbReference type="VEuPathDB" id="FungiDB:HpaG803054"/>
<dbReference type="GO" id="GO:0006085">
    <property type="term" value="P:acetyl-CoA biosynthetic process"/>
    <property type="evidence" value="ECO:0007669"/>
    <property type="project" value="TreeGrafter"/>
</dbReference>
<dbReference type="STRING" id="559515.M4B9U4"/>
<sequence length="112" mass="13127">MANPADVDETNVYPPIQHQTKTAHVQSMAQYESMYKRSLEDPEHFWGELARENLNWLRDFDQTVTGTMDKGDVAWFLNGQTNVSVNCIDRHLTRSVRAARLRMQSCWKRRVE</sequence>
<keyword evidence="3" id="KW-1185">Reference proteome</keyword>
<dbReference type="GO" id="GO:0003987">
    <property type="term" value="F:acetate-CoA ligase activity"/>
    <property type="evidence" value="ECO:0007669"/>
    <property type="project" value="TreeGrafter"/>
</dbReference>
<name>M4B9U4_HYAAE</name>
<evidence type="ECO:0000313" key="2">
    <source>
        <dbReference type="EnsemblProtists" id="HpaP803054"/>
    </source>
</evidence>
<accession>M4B9U4</accession>
<dbReference type="Proteomes" id="UP000011713">
    <property type="component" value="Unassembled WGS sequence"/>
</dbReference>
<organism evidence="2 3">
    <name type="scientific">Hyaloperonospora arabidopsidis (strain Emoy2)</name>
    <name type="common">Downy mildew agent</name>
    <name type="synonym">Peronospora arabidopsidis</name>
    <dbReference type="NCBI Taxonomy" id="559515"/>
    <lineage>
        <taxon>Eukaryota</taxon>
        <taxon>Sar</taxon>
        <taxon>Stramenopiles</taxon>
        <taxon>Oomycota</taxon>
        <taxon>Peronosporomycetes</taxon>
        <taxon>Peronosporales</taxon>
        <taxon>Peronosporaceae</taxon>
        <taxon>Hyaloperonospora</taxon>
    </lineage>
</organism>
<evidence type="ECO:0000259" key="1">
    <source>
        <dbReference type="Pfam" id="PF16177"/>
    </source>
</evidence>
<dbReference type="Pfam" id="PF16177">
    <property type="entry name" value="ACAS_N"/>
    <property type="match status" value="1"/>
</dbReference>
<evidence type="ECO:0000313" key="3">
    <source>
        <dbReference type="Proteomes" id="UP000011713"/>
    </source>
</evidence>
<dbReference type="eggNOG" id="KOG1175">
    <property type="taxonomic scope" value="Eukaryota"/>
</dbReference>
<dbReference type="InParanoid" id="M4B9U4"/>
<dbReference type="EMBL" id="JH598048">
    <property type="status" value="NOT_ANNOTATED_CDS"/>
    <property type="molecule type" value="Genomic_DNA"/>
</dbReference>
<dbReference type="AlphaFoldDB" id="M4B9U4"/>
<dbReference type="EnsemblProtists" id="HpaT803054">
    <property type="protein sequence ID" value="HpaP803054"/>
    <property type="gene ID" value="HpaG803054"/>
</dbReference>
<dbReference type="InterPro" id="IPR042099">
    <property type="entry name" value="ANL_N_sf"/>
</dbReference>
<reference evidence="2" key="2">
    <citation type="submission" date="2015-06" db="UniProtKB">
        <authorList>
            <consortium name="EnsemblProtists"/>
        </authorList>
    </citation>
    <scope>IDENTIFICATION</scope>
    <source>
        <strain evidence="2">Emoy2</strain>
    </source>
</reference>
<dbReference type="HOGENOM" id="CLU_2150691_0_0_1"/>